<feature type="compositionally biased region" description="Polar residues" evidence="3">
    <location>
        <begin position="220"/>
        <end position="229"/>
    </location>
</feature>
<evidence type="ECO:0000256" key="1">
    <source>
        <dbReference type="ARBA" id="ARBA00022737"/>
    </source>
</evidence>
<comment type="caution">
    <text evidence="5">The sequence shown here is derived from an EMBL/GenBank/DDBJ whole genome shotgun (WGS) entry which is preliminary data.</text>
</comment>
<dbReference type="PANTHER" id="PTHR23048">
    <property type="entry name" value="MYOSIN LIGHT CHAIN 1, 3"/>
    <property type="match status" value="1"/>
</dbReference>
<dbReference type="SMART" id="SM00054">
    <property type="entry name" value="EFh"/>
    <property type="match status" value="4"/>
</dbReference>
<keyword evidence="1" id="KW-0677">Repeat</keyword>
<dbReference type="InterPro" id="IPR011992">
    <property type="entry name" value="EF-hand-dom_pair"/>
</dbReference>
<feature type="domain" description="EF-hand" evidence="4">
    <location>
        <begin position="380"/>
        <end position="415"/>
    </location>
</feature>
<accession>A0A8E0RN25</accession>
<dbReference type="InterPro" id="IPR050230">
    <property type="entry name" value="CALM/Myosin/TropC-like"/>
</dbReference>
<feature type="domain" description="EF-hand" evidence="4">
    <location>
        <begin position="416"/>
        <end position="448"/>
    </location>
</feature>
<keyword evidence="6" id="KW-1185">Reference proteome</keyword>
<evidence type="ECO:0000256" key="3">
    <source>
        <dbReference type="SAM" id="MobiDB-lite"/>
    </source>
</evidence>
<dbReference type="OrthoDB" id="6233422at2759"/>
<protein>
    <submittedName>
        <fullName evidence="5">Calcium-binding protein</fullName>
    </submittedName>
</protein>
<reference evidence="5" key="1">
    <citation type="submission" date="2019-05" db="EMBL/GenBank/DDBJ databases">
        <title>Annotation for the trematode Fasciolopsis buski.</title>
        <authorList>
            <person name="Choi Y.-J."/>
        </authorList>
    </citation>
    <scope>NUCLEOTIDE SEQUENCE</scope>
    <source>
        <strain evidence="5">HT</strain>
        <tissue evidence="5">Whole worm</tissue>
    </source>
</reference>
<dbReference type="GO" id="GO:0016460">
    <property type="term" value="C:myosin II complex"/>
    <property type="evidence" value="ECO:0007669"/>
    <property type="project" value="TreeGrafter"/>
</dbReference>
<feature type="region of interest" description="Disordered" evidence="3">
    <location>
        <begin position="196"/>
        <end position="235"/>
    </location>
</feature>
<dbReference type="PROSITE" id="PS50222">
    <property type="entry name" value="EF_HAND_2"/>
    <property type="match status" value="3"/>
</dbReference>
<evidence type="ECO:0000256" key="2">
    <source>
        <dbReference type="ARBA" id="ARBA00022837"/>
    </source>
</evidence>
<dbReference type="EMBL" id="LUCM01008480">
    <property type="protein sequence ID" value="KAA0188324.1"/>
    <property type="molecule type" value="Genomic_DNA"/>
</dbReference>
<organism evidence="5 6">
    <name type="scientific">Fasciolopsis buskii</name>
    <dbReference type="NCBI Taxonomy" id="27845"/>
    <lineage>
        <taxon>Eukaryota</taxon>
        <taxon>Metazoa</taxon>
        <taxon>Spiralia</taxon>
        <taxon>Lophotrochozoa</taxon>
        <taxon>Platyhelminthes</taxon>
        <taxon>Trematoda</taxon>
        <taxon>Digenea</taxon>
        <taxon>Plagiorchiida</taxon>
        <taxon>Echinostomata</taxon>
        <taxon>Echinostomatoidea</taxon>
        <taxon>Fasciolidae</taxon>
        <taxon>Fasciolopsis</taxon>
    </lineage>
</organism>
<dbReference type="GO" id="GO:0005509">
    <property type="term" value="F:calcium ion binding"/>
    <property type="evidence" value="ECO:0007669"/>
    <property type="project" value="InterPro"/>
</dbReference>
<gene>
    <name evidence="5" type="ORF">FBUS_01036</name>
</gene>
<evidence type="ECO:0000313" key="6">
    <source>
        <dbReference type="Proteomes" id="UP000728185"/>
    </source>
</evidence>
<dbReference type="Proteomes" id="UP000728185">
    <property type="component" value="Unassembled WGS sequence"/>
</dbReference>
<sequence length="448" mass="51854">SRTHSVDIYTQYRSPSWDYPPNRAQSFNQLFDQTYGTQPPFYSVKQDQTNPRYKTYYQVFPTDQPYRSARRDKVKTRYPLLCTYQVPIKARNRTCNHGTLSTGSPVRSNQALRSTSSSRNRSPACRFRRSRSSGAPWASSAPSIIAVLDEPSPGRETLSRQPAYPCRHDGAEWEDCRIVIHCFGLGAGNFRVGRAHLGSDHAPPTSRTGTYRKRSDSPRSPRNLTYQRHQTGDRKPRLLRARSVRLSIVPLNPIYRRKLYNPNCTNCSVRRSLSPRTFDRSSLPVFWCKRLIQRMAFKIDDFTIQEDQVKTAKDVFKRYDKRGQDKISTTDLGPAFRALNLKVKPDTLKEWADQVDDDATGFIDFNGFLICYGKSLQEEQDERDLRDAFRVLDKNKRGEIDVEDLRWILKELGDDLTEEEIDDMIRDTDTDGSGFVDFDEFYKLMTSE</sequence>
<name>A0A8E0RN25_9TREM</name>
<proteinExistence type="predicted"/>
<dbReference type="Gene3D" id="1.10.238.10">
    <property type="entry name" value="EF-hand"/>
    <property type="match status" value="2"/>
</dbReference>
<dbReference type="PANTHER" id="PTHR23048:SF0">
    <property type="entry name" value="CALMODULIN LIKE 3"/>
    <property type="match status" value="1"/>
</dbReference>
<dbReference type="Pfam" id="PF13499">
    <property type="entry name" value="EF-hand_7"/>
    <property type="match status" value="2"/>
</dbReference>
<dbReference type="PROSITE" id="PS00018">
    <property type="entry name" value="EF_HAND_1"/>
    <property type="match status" value="1"/>
</dbReference>
<dbReference type="SUPFAM" id="SSF47473">
    <property type="entry name" value="EF-hand"/>
    <property type="match status" value="1"/>
</dbReference>
<keyword evidence="2" id="KW-0106">Calcium</keyword>
<dbReference type="CDD" id="cd00051">
    <property type="entry name" value="EFh"/>
    <property type="match status" value="1"/>
</dbReference>
<feature type="region of interest" description="Disordered" evidence="3">
    <location>
        <begin position="94"/>
        <end position="138"/>
    </location>
</feature>
<dbReference type="InterPro" id="IPR002048">
    <property type="entry name" value="EF_hand_dom"/>
</dbReference>
<feature type="non-terminal residue" evidence="5">
    <location>
        <position position="448"/>
    </location>
</feature>
<dbReference type="AlphaFoldDB" id="A0A8E0RN25"/>
<feature type="compositionally biased region" description="Polar residues" evidence="3">
    <location>
        <begin position="94"/>
        <end position="121"/>
    </location>
</feature>
<evidence type="ECO:0000259" key="4">
    <source>
        <dbReference type="PROSITE" id="PS50222"/>
    </source>
</evidence>
<dbReference type="InterPro" id="IPR018247">
    <property type="entry name" value="EF_Hand_1_Ca_BS"/>
</dbReference>
<feature type="domain" description="EF-hand" evidence="4">
    <location>
        <begin position="307"/>
        <end position="342"/>
    </location>
</feature>
<evidence type="ECO:0000313" key="5">
    <source>
        <dbReference type="EMBL" id="KAA0188324.1"/>
    </source>
</evidence>
<dbReference type="FunFam" id="1.10.238.10:FF:000001">
    <property type="entry name" value="Calmodulin 1"/>
    <property type="match status" value="1"/>
</dbReference>